<reference evidence="3" key="1">
    <citation type="journal article" date="2017" name="Elife">
        <title>The kinetoplastid-infecting Bodo saltans virus (BsV), a window into the most abundant giant viruses in the sea.</title>
        <authorList>
            <person name="Deeg C.M."/>
            <person name="Chow C.-E.T."/>
            <person name="Suttle C.A."/>
        </authorList>
    </citation>
    <scope>NUCLEOTIDE SEQUENCE</scope>
    <source>
        <strain evidence="3">NG1</strain>
    </source>
</reference>
<dbReference type="InterPro" id="IPR002939">
    <property type="entry name" value="DnaJ_C"/>
</dbReference>
<organism evidence="3">
    <name type="scientific">Bodo saltans virus</name>
    <dbReference type="NCBI Taxonomy" id="2024608"/>
    <lineage>
        <taxon>Viruses</taxon>
        <taxon>Varidnaviria</taxon>
        <taxon>Bamfordvirae</taxon>
        <taxon>Nucleocytoviricota</taxon>
        <taxon>Megaviricetes</taxon>
        <taxon>Imitervirales</taxon>
        <taxon>Mimiviridae</taxon>
        <taxon>Klosneuvirinae</taxon>
        <taxon>Theiavirus</taxon>
        <taxon>Theiavirus salishense</taxon>
    </lineage>
</organism>
<keyword evidence="4" id="KW-1185">Reference proteome</keyword>
<feature type="region of interest" description="Disordered" evidence="1">
    <location>
        <begin position="361"/>
        <end position="387"/>
    </location>
</feature>
<dbReference type="SUPFAM" id="SSF49493">
    <property type="entry name" value="HSP40/DnaJ peptide-binding domain"/>
    <property type="match status" value="2"/>
</dbReference>
<dbReference type="Pfam" id="PF00226">
    <property type="entry name" value="DnaJ"/>
    <property type="match status" value="1"/>
</dbReference>
<dbReference type="GO" id="GO:0006457">
    <property type="term" value="P:protein folding"/>
    <property type="evidence" value="ECO:0007669"/>
    <property type="project" value="InterPro"/>
</dbReference>
<dbReference type="Gene3D" id="1.10.287.110">
    <property type="entry name" value="DnaJ domain"/>
    <property type="match status" value="1"/>
</dbReference>
<gene>
    <name evidence="3" type="ORF">BMW23_0881</name>
</gene>
<dbReference type="InterPro" id="IPR008971">
    <property type="entry name" value="HSP40/DnaJ_pept-bd"/>
</dbReference>
<dbReference type="GO" id="GO:0051082">
    <property type="term" value="F:unfolded protein binding"/>
    <property type="evidence" value="ECO:0007669"/>
    <property type="project" value="InterPro"/>
</dbReference>
<dbReference type="SMART" id="SM00271">
    <property type="entry name" value="DnaJ"/>
    <property type="match status" value="1"/>
</dbReference>
<evidence type="ECO:0000313" key="4">
    <source>
        <dbReference type="Proteomes" id="UP000240325"/>
    </source>
</evidence>
<feature type="domain" description="J" evidence="2">
    <location>
        <begin position="5"/>
        <end position="72"/>
    </location>
</feature>
<accession>A0A2H4UVP1</accession>
<dbReference type="EMBL" id="MF782455">
    <property type="protein sequence ID" value="ATZ80926.1"/>
    <property type="molecule type" value="Genomic_DNA"/>
</dbReference>
<dbReference type="InterPro" id="IPR036869">
    <property type="entry name" value="J_dom_sf"/>
</dbReference>
<feature type="compositionally biased region" description="Basic and acidic residues" evidence="1">
    <location>
        <begin position="361"/>
        <end position="372"/>
    </location>
</feature>
<dbReference type="PROSITE" id="PS00636">
    <property type="entry name" value="DNAJ_1"/>
    <property type="match status" value="1"/>
</dbReference>
<dbReference type="InterPro" id="IPR044713">
    <property type="entry name" value="DNJA1/2-like"/>
</dbReference>
<proteinExistence type="predicted"/>
<dbReference type="PROSITE" id="PS50076">
    <property type="entry name" value="DNAJ_2"/>
    <property type="match status" value="1"/>
</dbReference>
<dbReference type="Pfam" id="PF01556">
    <property type="entry name" value="DnaJ_C"/>
    <property type="match status" value="1"/>
</dbReference>
<dbReference type="Gene3D" id="2.60.260.20">
    <property type="entry name" value="Urease metallochaperone UreE, N-terminal domain"/>
    <property type="match status" value="2"/>
</dbReference>
<dbReference type="PANTHER" id="PTHR43888">
    <property type="entry name" value="DNAJ-LIKE-2, ISOFORM A-RELATED"/>
    <property type="match status" value="1"/>
</dbReference>
<evidence type="ECO:0000259" key="2">
    <source>
        <dbReference type="PROSITE" id="PS50076"/>
    </source>
</evidence>
<dbReference type="GO" id="GO:0030544">
    <property type="term" value="F:Hsp70 protein binding"/>
    <property type="evidence" value="ECO:0007669"/>
    <property type="project" value="InterPro"/>
</dbReference>
<name>A0A2H4UVP1_9VIRU</name>
<dbReference type="InterPro" id="IPR001623">
    <property type="entry name" value="DnaJ_domain"/>
</dbReference>
<dbReference type="CDD" id="cd06257">
    <property type="entry name" value="DnaJ"/>
    <property type="match status" value="1"/>
</dbReference>
<dbReference type="PRINTS" id="PR00625">
    <property type="entry name" value="JDOMAIN"/>
</dbReference>
<protein>
    <submittedName>
        <fullName evidence="3">Molecular chaperone DnaJ/Hsp40</fullName>
    </submittedName>
</protein>
<dbReference type="Proteomes" id="UP000240325">
    <property type="component" value="Segment"/>
</dbReference>
<dbReference type="CDD" id="cd10747">
    <property type="entry name" value="DnaJ_C"/>
    <property type="match status" value="1"/>
</dbReference>
<dbReference type="InterPro" id="IPR018253">
    <property type="entry name" value="DnaJ_domain_CS"/>
</dbReference>
<evidence type="ECO:0000256" key="1">
    <source>
        <dbReference type="SAM" id="MobiDB-lite"/>
    </source>
</evidence>
<sequence length="401" mass="45482">MQDESYYDILEISKDASENDVKKAYRKMAAKWHPDKHSVDKKAEAEEIYKKIQEANEVLSNSKKRELYDRFGKKGIDEDIEFDAGETFARMFAGQFGGMGMGGMGMGGMGMGGMGSNFTQRVHIPNVMQQLELTFNEMYTGCEKEIEITRMSLCKKCNKNKKCKECGGEGMVKEDIKLKIVIPRGVFNDYPIEIDNVGHAVFPEHVDAYGSERSSLICVVKEMPHPIFKRYVLQEKRKLDFSDIAIELNISLSESFIGFNKTITFLDDTDLEININESTRHNDIFVIKKKGMPIYDSDDYGDLFVFICVEHPKEILGKLSKQQKTNITDIFGEAELPNKKTTSNLIPIEKYKAEAKMKATAEEHKQRYEQRNNGHSHGHGHEQGFGFGFGGGSQTAECVHQ</sequence>
<evidence type="ECO:0000313" key="3">
    <source>
        <dbReference type="EMBL" id="ATZ80926.1"/>
    </source>
</evidence>
<dbReference type="SUPFAM" id="SSF46565">
    <property type="entry name" value="Chaperone J-domain"/>
    <property type="match status" value="1"/>
</dbReference>